<sequence length="246" mass="28665">MSVTTWEVAAGHFLITKERNSVLDQNISDIGELKEEQEEPEPQQMIGTKEEPEPQSINEKRIELCIFEDDRQLLVKQETNTSMVTIDYEEIFYNGPELQQMIETKEEPNPVHVKEEQTEPEPKQMIKTKEEPEPWPIKEEQVQLCIFQDEEQLLVKQETDSFILTPTDQNDSSEPETIKNHLLCSTCPEAENQHQQGHNQQDSGSNEVKDLKPERRCKKNRKQEITQHWELTASRLLCTPECTHNA</sequence>
<feature type="region of interest" description="Disordered" evidence="1">
    <location>
        <begin position="107"/>
        <end position="132"/>
    </location>
</feature>
<comment type="caution">
    <text evidence="2">The sequence shown here is derived from an EMBL/GenBank/DDBJ whole genome shotgun (WGS) entry which is preliminary data.</text>
</comment>
<dbReference type="EMBL" id="JAHUTI010030559">
    <property type="protein sequence ID" value="MED6242133.1"/>
    <property type="molecule type" value="Genomic_DNA"/>
</dbReference>
<gene>
    <name evidence="2" type="ORF">ATANTOWER_000570</name>
</gene>
<evidence type="ECO:0000256" key="1">
    <source>
        <dbReference type="SAM" id="MobiDB-lite"/>
    </source>
</evidence>
<protein>
    <submittedName>
        <fullName evidence="2">Uncharacterized protein</fullName>
    </submittedName>
</protein>
<proteinExistence type="predicted"/>
<evidence type="ECO:0000313" key="3">
    <source>
        <dbReference type="Proteomes" id="UP001345963"/>
    </source>
</evidence>
<evidence type="ECO:0000313" key="2">
    <source>
        <dbReference type="EMBL" id="MED6242133.1"/>
    </source>
</evidence>
<feature type="compositionally biased region" description="Polar residues" evidence="1">
    <location>
        <begin position="193"/>
        <end position="206"/>
    </location>
</feature>
<feature type="compositionally biased region" description="Basic and acidic residues" evidence="1">
    <location>
        <begin position="48"/>
        <end position="58"/>
    </location>
</feature>
<keyword evidence="3" id="KW-1185">Reference proteome</keyword>
<reference evidence="2 3" key="1">
    <citation type="submission" date="2021-07" db="EMBL/GenBank/DDBJ databases">
        <authorList>
            <person name="Palmer J.M."/>
        </authorList>
    </citation>
    <scope>NUCLEOTIDE SEQUENCE [LARGE SCALE GENOMIC DNA]</scope>
    <source>
        <strain evidence="2 3">AT_MEX2019</strain>
        <tissue evidence="2">Muscle</tissue>
    </source>
</reference>
<dbReference type="Proteomes" id="UP001345963">
    <property type="component" value="Unassembled WGS sequence"/>
</dbReference>
<accession>A0ABU7AVN5</accession>
<feature type="region of interest" description="Disordered" evidence="1">
    <location>
        <begin position="188"/>
        <end position="224"/>
    </location>
</feature>
<organism evidence="2 3">
    <name type="scientific">Ataeniobius toweri</name>
    <dbReference type="NCBI Taxonomy" id="208326"/>
    <lineage>
        <taxon>Eukaryota</taxon>
        <taxon>Metazoa</taxon>
        <taxon>Chordata</taxon>
        <taxon>Craniata</taxon>
        <taxon>Vertebrata</taxon>
        <taxon>Euteleostomi</taxon>
        <taxon>Actinopterygii</taxon>
        <taxon>Neopterygii</taxon>
        <taxon>Teleostei</taxon>
        <taxon>Neoteleostei</taxon>
        <taxon>Acanthomorphata</taxon>
        <taxon>Ovalentaria</taxon>
        <taxon>Atherinomorphae</taxon>
        <taxon>Cyprinodontiformes</taxon>
        <taxon>Goodeidae</taxon>
        <taxon>Ataeniobius</taxon>
    </lineage>
</organism>
<feature type="region of interest" description="Disordered" evidence="1">
    <location>
        <begin position="29"/>
        <end position="58"/>
    </location>
</feature>
<name>A0ABU7AVN5_9TELE</name>